<proteinExistence type="inferred from homology"/>
<protein>
    <submittedName>
        <fullName evidence="5">Putative transcriptional regulator</fullName>
    </submittedName>
</protein>
<evidence type="ECO:0000256" key="3">
    <source>
        <dbReference type="ARBA" id="ARBA00023125"/>
    </source>
</evidence>
<keyword evidence="4" id="KW-0804">Transcription</keyword>
<organism evidence="5 6">
    <name type="scientific">Kutzneria kofuensis</name>
    <dbReference type="NCBI Taxonomy" id="103725"/>
    <lineage>
        <taxon>Bacteria</taxon>
        <taxon>Bacillati</taxon>
        <taxon>Actinomycetota</taxon>
        <taxon>Actinomycetes</taxon>
        <taxon>Pseudonocardiales</taxon>
        <taxon>Pseudonocardiaceae</taxon>
        <taxon>Kutzneria</taxon>
    </lineage>
</organism>
<comment type="caution">
    <text evidence="5">The sequence shown here is derived from an EMBL/GenBank/DDBJ whole genome shotgun (WGS) entry which is preliminary data.</text>
</comment>
<dbReference type="EMBL" id="JACHIR010000001">
    <property type="protein sequence ID" value="MBB5890350.1"/>
    <property type="molecule type" value="Genomic_DNA"/>
</dbReference>
<dbReference type="InterPro" id="IPR036388">
    <property type="entry name" value="WH-like_DNA-bd_sf"/>
</dbReference>
<gene>
    <name evidence="5" type="ORF">BJ998_001546</name>
</gene>
<dbReference type="SUPFAM" id="SSF46785">
    <property type="entry name" value="Winged helix' DNA-binding domain"/>
    <property type="match status" value="1"/>
</dbReference>
<name>A0A7W9KDA5_9PSEU</name>
<reference evidence="5 6" key="1">
    <citation type="submission" date="2020-08" db="EMBL/GenBank/DDBJ databases">
        <title>Sequencing the genomes of 1000 actinobacteria strains.</title>
        <authorList>
            <person name="Klenk H.-P."/>
        </authorList>
    </citation>
    <scope>NUCLEOTIDE SEQUENCE [LARGE SCALE GENOMIC DNA]</scope>
    <source>
        <strain evidence="5 6">DSM 43851</strain>
    </source>
</reference>
<evidence type="ECO:0000313" key="6">
    <source>
        <dbReference type="Proteomes" id="UP000585638"/>
    </source>
</evidence>
<dbReference type="InterPro" id="IPR005650">
    <property type="entry name" value="BlaI_family"/>
</dbReference>
<dbReference type="InterPro" id="IPR036390">
    <property type="entry name" value="WH_DNA-bd_sf"/>
</dbReference>
<dbReference type="AlphaFoldDB" id="A0A7W9KDA5"/>
<sequence>MRRRSGELESEVLAALWAADGAMTPAQMQAELGGTLAYTTVVTILSRLHDKGVAARERQGRAYAYSPVQDEPGLAASRMRKLLDAEPDRRTVLARFVTDLSEEDEVLLRQLLADSDG</sequence>
<keyword evidence="3" id="KW-0238">DNA-binding</keyword>
<dbReference type="Gene3D" id="1.10.10.10">
    <property type="entry name" value="Winged helix-like DNA-binding domain superfamily/Winged helix DNA-binding domain"/>
    <property type="match status" value="1"/>
</dbReference>
<dbReference type="Pfam" id="PF03965">
    <property type="entry name" value="Penicillinase_R"/>
    <property type="match status" value="1"/>
</dbReference>
<dbReference type="RefSeq" id="WP_184859752.1">
    <property type="nucleotide sequence ID" value="NZ_BAAAWY010000047.1"/>
</dbReference>
<evidence type="ECO:0000313" key="5">
    <source>
        <dbReference type="EMBL" id="MBB5890350.1"/>
    </source>
</evidence>
<evidence type="ECO:0000256" key="1">
    <source>
        <dbReference type="ARBA" id="ARBA00011046"/>
    </source>
</evidence>
<accession>A0A7W9KDA5</accession>
<dbReference type="GO" id="GO:0045892">
    <property type="term" value="P:negative regulation of DNA-templated transcription"/>
    <property type="evidence" value="ECO:0007669"/>
    <property type="project" value="InterPro"/>
</dbReference>
<evidence type="ECO:0000256" key="2">
    <source>
        <dbReference type="ARBA" id="ARBA00023015"/>
    </source>
</evidence>
<comment type="similarity">
    <text evidence="1">Belongs to the BlaI transcriptional regulatory family.</text>
</comment>
<keyword evidence="6" id="KW-1185">Reference proteome</keyword>
<keyword evidence="2" id="KW-0805">Transcription regulation</keyword>
<dbReference type="Proteomes" id="UP000585638">
    <property type="component" value="Unassembled WGS sequence"/>
</dbReference>
<evidence type="ECO:0000256" key="4">
    <source>
        <dbReference type="ARBA" id="ARBA00023163"/>
    </source>
</evidence>
<dbReference type="GO" id="GO:0003677">
    <property type="term" value="F:DNA binding"/>
    <property type="evidence" value="ECO:0007669"/>
    <property type="project" value="UniProtKB-KW"/>
</dbReference>